<dbReference type="Proteomes" id="UP001205740">
    <property type="component" value="Unassembled WGS sequence"/>
</dbReference>
<evidence type="ECO:0000256" key="6">
    <source>
        <dbReference type="ARBA" id="ARBA00023027"/>
    </source>
</evidence>
<dbReference type="Gene3D" id="3.50.50.100">
    <property type="match status" value="1"/>
</dbReference>
<evidence type="ECO:0000256" key="5">
    <source>
        <dbReference type="ARBA" id="ARBA00023002"/>
    </source>
</evidence>
<dbReference type="PANTHER" id="PTHR43706">
    <property type="entry name" value="NADH DEHYDROGENASE"/>
    <property type="match status" value="1"/>
</dbReference>
<proteinExistence type="inferred from homology"/>
<keyword evidence="10" id="KW-1185">Reference proteome</keyword>
<sequence length="436" mass="47057">MADSRPHVLIIGGGFGGVYAARRLKRADVRVTLLDRGTSHVFQPLLYQCATGLLSEGEIASPLRHLLRRNKNLSVLLGEASGIDAEKRVVTATRFDGSTFEVDYDHLIVAAGMRQSYHGNEQFAMYAPGMKTVDDALAIRRKIISSFEIAETLPTADLRKPWLTFVVSGGGPTGVELAGQIREMATRALSKEFDTIDPTEADVILVHGGERVLESFHPKLSGKAQKILDRIGVRTLLGRHVTDVCSDYVVTTDKKTKATEQIDAHTILWTAGVEAVPFAHALAEATGVTQGRGGTIPVQPDLTIAGHPTISVVGDVMSLEQLPGVAEVAMQSGFHAAGNIARVVEGKSNPRTPFKYRDLGTAAYIARYHALLESGPIRLSGFLGWLGWGGIHITFLAGTRNRAWTLASWATTIIGGSRGERAITYGDPDTARRPYA</sequence>
<keyword evidence="4" id="KW-0274">FAD</keyword>
<feature type="domain" description="FAD/NAD(P)-binding" evidence="8">
    <location>
        <begin position="7"/>
        <end position="333"/>
    </location>
</feature>
<dbReference type="PRINTS" id="PR00411">
    <property type="entry name" value="PNDRDTASEI"/>
</dbReference>
<evidence type="ECO:0000256" key="4">
    <source>
        <dbReference type="ARBA" id="ARBA00022827"/>
    </source>
</evidence>
<dbReference type="RefSeq" id="WP_253654318.1">
    <property type="nucleotide sequence ID" value="NZ_BAAAOE010000003.1"/>
</dbReference>
<comment type="caution">
    <text evidence="9">The sequence shown here is derived from an EMBL/GenBank/DDBJ whole genome shotgun (WGS) entry which is preliminary data.</text>
</comment>
<dbReference type="SUPFAM" id="SSF51905">
    <property type="entry name" value="FAD/NAD(P)-binding domain"/>
    <property type="match status" value="2"/>
</dbReference>
<protein>
    <recommendedName>
        <fullName evidence="2">NADH:ubiquinone reductase (non-electrogenic)</fullName>
        <ecNumber evidence="2">1.6.5.9</ecNumber>
    </recommendedName>
</protein>
<reference evidence="9 10" key="1">
    <citation type="submission" date="2022-06" db="EMBL/GenBank/DDBJ databases">
        <title>Genomic Encyclopedia of Archaeal and Bacterial Type Strains, Phase II (KMG-II): from individual species to whole genera.</title>
        <authorList>
            <person name="Goeker M."/>
        </authorList>
    </citation>
    <scope>NUCLEOTIDE SEQUENCE [LARGE SCALE GENOMIC DNA]</scope>
    <source>
        <strain evidence="9 10">DSM 45037</strain>
    </source>
</reference>
<dbReference type="InterPro" id="IPR036188">
    <property type="entry name" value="FAD/NAD-bd_sf"/>
</dbReference>
<keyword evidence="3" id="KW-0285">Flavoprotein</keyword>
<dbReference type="InterPro" id="IPR045024">
    <property type="entry name" value="NDH-2"/>
</dbReference>
<accession>A0ABT1H1V7</accession>
<evidence type="ECO:0000256" key="7">
    <source>
        <dbReference type="ARBA" id="ARBA00047599"/>
    </source>
</evidence>
<comment type="catalytic activity">
    <reaction evidence="7">
        <text>a quinone + NADH + H(+) = a quinol + NAD(+)</text>
        <dbReference type="Rhea" id="RHEA:46160"/>
        <dbReference type="ChEBI" id="CHEBI:15378"/>
        <dbReference type="ChEBI" id="CHEBI:24646"/>
        <dbReference type="ChEBI" id="CHEBI:57540"/>
        <dbReference type="ChEBI" id="CHEBI:57945"/>
        <dbReference type="ChEBI" id="CHEBI:132124"/>
        <dbReference type="EC" id="1.6.5.9"/>
    </reaction>
</comment>
<keyword evidence="6" id="KW-0520">NAD</keyword>
<comment type="similarity">
    <text evidence="1">Belongs to the NADH dehydrogenase family.</text>
</comment>
<dbReference type="EMBL" id="JAMTCG010000003">
    <property type="protein sequence ID" value="MCP2160752.1"/>
    <property type="molecule type" value="Genomic_DNA"/>
</dbReference>
<evidence type="ECO:0000313" key="10">
    <source>
        <dbReference type="Proteomes" id="UP001205740"/>
    </source>
</evidence>
<dbReference type="PRINTS" id="PR00368">
    <property type="entry name" value="FADPNR"/>
</dbReference>
<dbReference type="PANTHER" id="PTHR43706:SF47">
    <property type="entry name" value="EXTERNAL NADH-UBIQUINONE OXIDOREDUCTASE 1, MITOCHONDRIAL-RELATED"/>
    <property type="match status" value="1"/>
</dbReference>
<evidence type="ECO:0000259" key="8">
    <source>
        <dbReference type="Pfam" id="PF07992"/>
    </source>
</evidence>
<gene>
    <name evidence="9" type="ORF">LX12_001939</name>
</gene>
<dbReference type="InterPro" id="IPR023753">
    <property type="entry name" value="FAD/NAD-binding_dom"/>
</dbReference>
<name>A0ABT1H1V7_9NOCA</name>
<evidence type="ECO:0000256" key="3">
    <source>
        <dbReference type="ARBA" id="ARBA00022630"/>
    </source>
</evidence>
<evidence type="ECO:0000313" key="9">
    <source>
        <dbReference type="EMBL" id="MCP2160752.1"/>
    </source>
</evidence>
<dbReference type="EC" id="1.6.5.9" evidence="2"/>
<keyword evidence="5" id="KW-0560">Oxidoreductase</keyword>
<organism evidence="9 10">
    <name type="scientific">Williamsia serinedens</name>
    <dbReference type="NCBI Taxonomy" id="391736"/>
    <lineage>
        <taxon>Bacteria</taxon>
        <taxon>Bacillati</taxon>
        <taxon>Actinomycetota</taxon>
        <taxon>Actinomycetes</taxon>
        <taxon>Mycobacteriales</taxon>
        <taxon>Nocardiaceae</taxon>
        <taxon>Williamsia</taxon>
    </lineage>
</organism>
<evidence type="ECO:0000256" key="2">
    <source>
        <dbReference type="ARBA" id="ARBA00012637"/>
    </source>
</evidence>
<evidence type="ECO:0000256" key="1">
    <source>
        <dbReference type="ARBA" id="ARBA00005272"/>
    </source>
</evidence>
<dbReference type="Pfam" id="PF07992">
    <property type="entry name" value="Pyr_redox_2"/>
    <property type="match status" value="1"/>
</dbReference>